<evidence type="ECO:0000313" key="5">
    <source>
        <dbReference type="EMBL" id="KNZ57122.1"/>
    </source>
</evidence>
<evidence type="ECO:0000313" key="6">
    <source>
        <dbReference type="Proteomes" id="UP000037035"/>
    </source>
</evidence>
<dbReference type="AlphaFoldDB" id="A0A0L6V992"/>
<comment type="caution">
    <text evidence="5">The sequence shown here is derived from an EMBL/GenBank/DDBJ whole genome shotgun (WGS) entry which is preliminary data.</text>
</comment>
<evidence type="ECO:0000256" key="1">
    <source>
        <dbReference type="ARBA" id="ARBA00022741"/>
    </source>
</evidence>
<keyword evidence="2" id="KW-0067">ATP-binding</keyword>
<dbReference type="PANTHER" id="PTHR12435">
    <property type="match status" value="1"/>
</dbReference>
<comment type="similarity">
    <text evidence="3">Belongs to the KTI12 family.</text>
</comment>
<protein>
    <recommendedName>
        <fullName evidence="7">Protein KTI12</fullName>
    </recommendedName>
</protein>
<feature type="compositionally biased region" description="Polar residues" evidence="4">
    <location>
        <begin position="227"/>
        <end position="241"/>
    </location>
</feature>
<dbReference type="EMBL" id="LAVV01007098">
    <property type="protein sequence ID" value="KNZ57122.1"/>
    <property type="molecule type" value="Genomic_DNA"/>
</dbReference>
<keyword evidence="1" id="KW-0547">Nucleotide-binding</keyword>
<keyword evidence="6" id="KW-1185">Reference proteome</keyword>
<feature type="non-terminal residue" evidence="5">
    <location>
        <position position="241"/>
    </location>
</feature>
<organism evidence="5 6">
    <name type="scientific">Puccinia sorghi</name>
    <dbReference type="NCBI Taxonomy" id="27349"/>
    <lineage>
        <taxon>Eukaryota</taxon>
        <taxon>Fungi</taxon>
        <taxon>Dikarya</taxon>
        <taxon>Basidiomycota</taxon>
        <taxon>Pucciniomycotina</taxon>
        <taxon>Pucciniomycetes</taxon>
        <taxon>Pucciniales</taxon>
        <taxon>Pucciniaceae</taxon>
        <taxon>Puccinia</taxon>
    </lineage>
</organism>
<dbReference type="GO" id="GO:0005524">
    <property type="term" value="F:ATP binding"/>
    <property type="evidence" value="ECO:0007669"/>
    <property type="project" value="UniProtKB-KW"/>
</dbReference>
<dbReference type="Gene3D" id="3.40.50.300">
    <property type="entry name" value="P-loop containing nucleotide triphosphate hydrolases"/>
    <property type="match status" value="1"/>
</dbReference>
<evidence type="ECO:0000256" key="2">
    <source>
        <dbReference type="ARBA" id="ARBA00022840"/>
    </source>
</evidence>
<reference evidence="5 6" key="1">
    <citation type="submission" date="2015-08" db="EMBL/GenBank/DDBJ databases">
        <title>Next Generation Sequencing and Analysis of the Genome of Puccinia sorghi L Schw, the Causal Agent of Maize Common Rust.</title>
        <authorList>
            <person name="Rochi L."/>
            <person name="Burguener G."/>
            <person name="Darino M."/>
            <person name="Turjanski A."/>
            <person name="Kreff E."/>
            <person name="Dieguez M.J."/>
            <person name="Sacco F."/>
        </authorList>
    </citation>
    <scope>NUCLEOTIDE SEQUENCE [LARGE SCALE GENOMIC DNA]</scope>
    <source>
        <strain evidence="5 6">RO10H11247</strain>
    </source>
</reference>
<dbReference type="InterPro" id="IPR027417">
    <property type="entry name" value="P-loop_NTPase"/>
</dbReference>
<proteinExistence type="inferred from homology"/>
<evidence type="ECO:0000256" key="3">
    <source>
        <dbReference type="ARBA" id="ARBA00025768"/>
    </source>
</evidence>
<dbReference type="SUPFAM" id="SSF52540">
    <property type="entry name" value="P-loop containing nucleoside triphosphate hydrolases"/>
    <property type="match status" value="1"/>
</dbReference>
<dbReference type="Pfam" id="PF08433">
    <property type="entry name" value="KTI12"/>
    <property type="match status" value="1"/>
</dbReference>
<dbReference type="Proteomes" id="UP000037035">
    <property type="component" value="Unassembled WGS sequence"/>
</dbReference>
<gene>
    <name evidence="5" type="ORF">VP01_2235g1</name>
</gene>
<evidence type="ECO:0008006" key="7">
    <source>
        <dbReference type="Google" id="ProtNLM"/>
    </source>
</evidence>
<name>A0A0L6V992_9BASI</name>
<sequence>MALVVISGYPCSGKTTRAHQIKEMLESRLAQASSDELSLKNVIIINDELLGVSRSAYDGELTLHSKTEKVARASLLSQTIRKLSKDHVVICDGMNYIKVIPKSTLELDGFRYQLYCAAREASVRTCTIHIANLPDNCLAYNAKLPQDSCYKEETIQNLFSRYEEPNSTVRWDSPLIVFPWCDSLVTTQVDGFTSGGVRSLADKLEGLRVIGEDGEELASPLKICPNKPNTIQRSSEAPAQS</sequence>
<dbReference type="STRING" id="27349.A0A0L6V992"/>
<accession>A0A0L6V992</accession>
<feature type="region of interest" description="Disordered" evidence="4">
    <location>
        <begin position="220"/>
        <end position="241"/>
    </location>
</feature>
<evidence type="ECO:0000256" key="4">
    <source>
        <dbReference type="SAM" id="MobiDB-lite"/>
    </source>
</evidence>
<dbReference type="OrthoDB" id="9972657at2759"/>
<dbReference type="InterPro" id="IPR013641">
    <property type="entry name" value="KTI12/PSTK"/>
</dbReference>
<dbReference type="VEuPathDB" id="FungiDB:VP01_2235g1"/>